<dbReference type="GO" id="GO:0003868">
    <property type="term" value="F:4-hydroxyphenylpyruvate dioxygenase activity"/>
    <property type="evidence" value="ECO:0007669"/>
    <property type="project" value="UniProtKB-EC"/>
</dbReference>
<evidence type="ECO:0000256" key="6">
    <source>
        <dbReference type="ARBA" id="ARBA00011738"/>
    </source>
</evidence>
<comment type="subunit">
    <text evidence="6">Homodimer.</text>
</comment>
<sequence>MTSYTDKGPKPEVGKFLHFDHLRFWVGNAKQAASYYVSRLGFEPFGYRGLETGSREVCSHAVKQNRIIFVFESALNPGNHEMGDHLVTHGDGVKDIAFTVEDLDGIMQVSLRTQLDSFNDLWLKRRGAVIVKDIWEEKDEDGVYGDTTHTFVERCNYKGSFLPGFKEPIQAPDPLIHVLPKPGLEFIDHVVGNQPDLEMEDVVKWYEKNLMFHRFWSVDDSQIHTEYSSLRSIVVTNFEETIKMTINEPAPGKRKSIIQEYVDYYGGAGVQHIALNSNDIISSIKNLRERGMEFITIPDTYYEQLREKLKKSPVKIQEDFSVLQQLKILVDYDDNGYLLQIFTKNMQDRPTLFLEVIQRHNHNGYGAGNFKALFEAVKTEQDRRGNL</sequence>
<evidence type="ECO:0000256" key="12">
    <source>
        <dbReference type="ARBA" id="ARBA00022878"/>
    </source>
</evidence>
<evidence type="ECO:0000256" key="2">
    <source>
        <dbReference type="ARBA" id="ARBA00004406"/>
    </source>
</evidence>
<evidence type="ECO:0000256" key="7">
    <source>
        <dbReference type="ARBA" id="ARBA00018452"/>
    </source>
</evidence>
<comment type="cofactor">
    <cofactor evidence="22">
        <name>Fe cation</name>
        <dbReference type="ChEBI" id="CHEBI:24875"/>
    </cofactor>
    <text evidence="22">Binds 1 Fe cation per subunit.</text>
</comment>
<evidence type="ECO:0000256" key="19">
    <source>
        <dbReference type="ARBA" id="ARBA00033727"/>
    </source>
</evidence>
<dbReference type="EMBL" id="SEYY01002212">
    <property type="protein sequence ID" value="KAB7504842.1"/>
    <property type="molecule type" value="Genomic_DNA"/>
</dbReference>
<dbReference type="Proteomes" id="UP000326759">
    <property type="component" value="Unassembled WGS sequence"/>
</dbReference>
<evidence type="ECO:0000256" key="21">
    <source>
        <dbReference type="PIRNR" id="PIRNR009283"/>
    </source>
</evidence>
<dbReference type="GO" id="GO:0006559">
    <property type="term" value="P:L-phenylalanine catabolic process"/>
    <property type="evidence" value="ECO:0007669"/>
    <property type="project" value="UniProtKB-KW"/>
</dbReference>
<keyword evidence="14" id="KW-0560">Oxidoreductase</keyword>
<feature type="binding site" evidence="22">
    <location>
        <position position="355"/>
    </location>
    <ligand>
        <name>Fe cation</name>
        <dbReference type="ChEBI" id="CHEBI:24875"/>
    </ligand>
</feature>
<keyword evidence="24" id="KW-0670">Pyruvate</keyword>
<comment type="pathway">
    <text evidence="4">Amino-acid degradation; L-phenylalanine degradation; acetoacetate and fumarate from L-phenylalanine: step 3/6.</text>
</comment>
<dbReference type="GO" id="GO:0005789">
    <property type="term" value="C:endoplasmic reticulum membrane"/>
    <property type="evidence" value="ECO:0007669"/>
    <property type="project" value="UniProtKB-SubCell"/>
</dbReference>
<evidence type="ECO:0000256" key="20">
    <source>
        <dbReference type="ARBA" id="ARBA00048047"/>
    </source>
</evidence>
<comment type="caution">
    <text evidence="24">The sequence shown here is derived from an EMBL/GenBank/DDBJ whole genome shotgun (WGS) entry which is preliminary data.</text>
</comment>
<protein>
    <recommendedName>
        <fullName evidence="7 21">4-hydroxyphenylpyruvate dioxygenase</fullName>
    </recommendedName>
</protein>
<evidence type="ECO:0000313" key="24">
    <source>
        <dbReference type="EMBL" id="KAB7504842.1"/>
    </source>
</evidence>
<dbReference type="PROSITE" id="PS51819">
    <property type="entry name" value="VOC"/>
    <property type="match status" value="2"/>
</dbReference>
<dbReference type="PANTHER" id="PTHR11959:SF1">
    <property type="entry name" value="4-HYDROXYPHENYLPYRUVATE DIOXYGENASE"/>
    <property type="match status" value="1"/>
</dbReference>
<evidence type="ECO:0000256" key="1">
    <source>
        <dbReference type="ARBA" id="ARBA00004395"/>
    </source>
</evidence>
<evidence type="ECO:0000256" key="10">
    <source>
        <dbReference type="ARBA" id="ARBA00022737"/>
    </source>
</evidence>
<feature type="binding site" evidence="22">
    <location>
        <position position="272"/>
    </location>
    <ligand>
        <name>Fe cation</name>
        <dbReference type="ChEBI" id="CHEBI:24875"/>
    </ligand>
</feature>
<keyword evidence="25" id="KW-1185">Reference proteome</keyword>
<dbReference type="SUPFAM" id="SSF54593">
    <property type="entry name" value="Glyoxalase/Bleomycin resistance protein/Dihydroxybiphenyl dioxygenase"/>
    <property type="match status" value="1"/>
</dbReference>
<dbReference type="InterPro" id="IPR029068">
    <property type="entry name" value="Glyas_Bleomycin-R_OHBP_Dase"/>
</dbReference>
<reference evidence="24 25" key="1">
    <citation type="journal article" date="2019" name="PLoS Biol.">
        <title>Sex chromosomes control vertical transmission of feminizing Wolbachia symbionts in an isopod.</title>
        <authorList>
            <person name="Becking T."/>
            <person name="Chebbi M.A."/>
            <person name="Giraud I."/>
            <person name="Moumen B."/>
            <person name="Laverre T."/>
            <person name="Caubet Y."/>
            <person name="Peccoud J."/>
            <person name="Gilbert C."/>
            <person name="Cordaux R."/>
        </authorList>
    </citation>
    <scope>NUCLEOTIDE SEQUENCE [LARGE SCALE GENOMIC DNA]</scope>
    <source>
        <strain evidence="24">ANa2</strain>
        <tissue evidence="24">Whole body excluding digestive tract and cuticle</tissue>
    </source>
</reference>
<keyword evidence="8" id="KW-0963">Cytoplasm</keyword>
<dbReference type="Gene3D" id="3.10.180.10">
    <property type="entry name" value="2,3-Dihydroxybiphenyl 1,2-Dioxygenase, domain 1"/>
    <property type="match status" value="2"/>
</dbReference>
<evidence type="ECO:0000259" key="23">
    <source>
        <dbReference type="PROSITE" id="PS51819"/>
    </source>
</evidence>
<dbReference type="CDD" id="cd07250">
    <property type="entry name" value="HPPD_C_like"/>
    <property type="match status" value="1"/>
</dbReference>
<name>A0A5N5TE80_9CRUS</name>
<dbReference type="OrthoDB" id="414569at2759"/>
<keyword evidence="13 24" id="KW-0223">Dioxygenase</keyword>
<dbReference type="AlphaFoldDB" id="A0A5N5TE80"/>
<gene>
    <name evidence="24" type="primary">HPD_0</name>
    <name evidence="24" type="ORF">Anas_11772</name>
</gene>
<comment type="similarity">
    <text evidence="5 21">Belongs to the 4HPPD family.</text>
</comment>
<evidence type="ECO:0000256" key="5">
    <source>
        <dbReference type="ARBA" id="ARBA00005877"/>
    </source>
</evidence>
<comment type="subcellular location">
    <subcellularLocation>
        <location evidence="3">Cytoplasm</location>
    </subcellularLocation>
    <subcellularLocation>
        <location evidence="2">Endoplasmic reticulum membrane</location>
        <topology evidence="2">Peripheral membrane protein</topology>
    </subcellularLocation>
    <subcellularLocation>
        <location evidence="1">Golgi apparatus membrane</location>
        <topology evidence="1">Peripheral membrane protein</topology>
    </subcellularLocation>
</comment>
<comment type="function">
    <text evidence="19">Catalyzes the conversion of 4-hydroxyphenylpyruvic acid to homogentisic acid, one of the steps in tyrosine catabolism.</text>
</comment>
<dbReference type="InterPro" id="IPR041736">
    <property type="entry name" value="4OHPhenylPyrv_dOase_N"/>
</dbReference>
<comment type="catalytic activity">
    <reaction evidence="20">
        <text>3-(4-hydroxyphenyl)pyruvate + O2 = homogentisate + CO2</text>
        <dbReference type="Rhea" id="RHEA:16189"/>
        <dbReference type="ChEBI" id="CHEBI:15379"/>
        <dbReference type="ChEBI" id="CHEBI:16169"/>
        <dbReference type="ChEBI" id="CHEBI:16526"/>
        <dbReference type="ChEBI" id="CHEBI:36242"/>
        <dbReference type="EC" id="1.13.11.27"/>
    </reaction>
    <physiologicalReaction direction="left-to-right" evidence="20">
        <dbReference type="Rhea" id="RHEA:16190"/>
    </physiologicalReaction>
</comment>
<dbReference type="InterPro" id="IPR005956">
    <property type="entry name" value="4OHPhenylPyrv_dOase"/>
</dbReference>
<evidence type="ECO:0000256" key="4">
    <source>
        <dbReference type="ARBA" id="ARBA00005162"/>
    </source>
</evidence>
<keyword evidence="15 22" id="KW-0408">Iron</keyword>
<evidence type="ECO:0000256" key="17">
    <source>
        <dbReference type="ARBA" id="ARBA00023136"/>
    </source>
</evidence>
<dbReference type="InterPro" id="IPR037523">
    <property type="entry name" value="VOC_core"/>
</dbReference>
<evidence type="ECO:0000256" key="15">
    <source>
        <dbReference type="ARBA" id="ARBA00023004"/>
    </source>
</evidence>
<dbReference type="GO" id="GO:0000139">
    <property type="term" value="C:Golgi membrane"/>
    <property type="evidence" value="ECO:0007669"/>
    <property type="project" value="UniProtKB-SubCell"/>
</dbReference>
<keyword evidence="12" id="KW-0828">Tyrosine catabolism</keyword>
<evidence type="ECO:0000256" key="11">
    <source>
        <dbReference type="ARBA" id="ARBA00022824"/>
    </source>
</evidence>
<evidence type="ECO:0000256" key="16">
    <source>
        <dbReference type="ARBA" id="ARBA00023034"/>
    </source>
</evidence>
<keyword evidence="11" id="KW-0256">Endoplasmic reticulum</keyword>
<dbReference type="GO" id="GO:0042803">
    <property type="term" value="F:protein homodimerization activity"/>
    <property type="evidence" value="ECO:0007669"/>
    <property type="project" value="UniProtKB-ARBA"/>
</dbReference>
<keyword evidence="9 22" id="KW-0479">Metal-binding</keyword>
<dbReference type="InterPro" id="IPR041735">
    <property type="entry name" value="4OHPhenylPyrv_dOase_C"/>
</dbReference>
<evidence type="ECO:0000256" key="9">
    <source>
        <dbReference type="ARBA" id="ARBA00022723"/>
    </source>
</evidence>
<dbReference type="CDD" id="cd08342">
    <property type="entry name" value="HPPD_N_like"/>
    <property type="match status" value="1"/>
</dbReference>
<evidence type="ECO:0000256" key="8">
    <source>
        <dbReference type="ARBA" id="ARBA00022490"/>
    </source>
</evidence>
<dbReference type="FunFam" id="3.10.180.10:FF:000022">
    <property type="entry name" value="4-hydroxyphenylpyruvate dioxygenase"/>
    <property type="match status" value="1"/>
</dbReference>
<feature type="domain" description="VOC" evidence="23">
    <location>
        <begin position="186"/>
        <end position="344"/>
    </location>
</feature>
<dbReference type="Pfam" id="PF00903">
    <property type="entry name" value="Glyoxalase"/>
    <property type="match status" value="1"/>
</dbReference>
<evidence type="ECO:0000256" key="22">
    <source>
        <dbReference type="PIRSR" id="PIRSR009283-1"/>
    </source>
</evidence>
<evidence type="ECO:0000256" key="18">
    <source>
        <dbReference type="ARBA" id="ARBA00023232"/>
    </source>
</evidence>
<dbReference type="InterPro" id="IPR004360">
    <property type="entry name" value="Glyas_Fos-R_dOase_dom"/>
</dbReference>
<dbReference type="GO" id="GO:0046872">
    <property type="term" value="F:metal ion binding"/>
    <property type="evidence" value="ECO:0007669"/>
    <property type="project" value="UniProtKB-KW"/>
</dbReference>
<dbReference type="GO" id="GO:0006572">
    <property type="term" value="P:L-tyrosine catabolic process"/>
    <property type="evidence" value="ECO:0007669"/>
    <property type="project" value="UniProtKB-KW"/>
</dbReference>
<keyword evidence="16" id="KW-0333">Golgi apparatus</keyword>
<organism evidence="24 25">
    <name type="scientific">Armadillidium nasatum</name>
    <dbReference type="NCBI Taxonomy" id="96803"/>
    <lineage>
        <taxon>Eukaryota</taxon>
        <taxon>Metazoa</taxon>
        <taxon>Ecdysozoa</taxon>
        <taxon>Arthropoda</taxon>
        <taxon>Crustacea</taxon>
        <taxon>Multicrustacea</taxon>
        <taxon>Malacostraca</taxon>
        <taxon>Eumalacostraca</taxon>
        <taxon>Peracarida</taxon>
        <taxon>Isopoda</taxon>
        <taxon>Oniscidea</taxon>
        <taxon>Crinocheta</taxon>
        <taxon>Armadillidiidae</taxon>
        <taxon>Armadillidium</taxon>
    </lineage>
</organism>
<proteinExistence type="inferred from homology"/>
<evidence type="ECO:0000256" key="14">
    <source>
        <dbReference type="ARBA" id="ARBA00023002"/>
    </source>
</evidence>
<dbReference type="NCBIfam" id="TIGR01263">
    <property type="entry name" value="4HPPD"/>
    <property type="match status" value="1"/>
</dbReference>
<dbReference type="PANTHER" id="PTHR11959">
    <property type="entry name" value="4-HYDROXYPHENYLPYRUVATE DIOXYGENASE"/>
    <property type="match status" value="1"/>
</dbReference>
<evidence type="ECO:0000313" key="25">
    <source>
        <dbReference type="Proteomes" id="UP000326759"/>
    </source>
</evidence>
<accession>A0A5N5TE80</accession>
<feature type="domain" description="VOC" evidence="23">
    <location>
        <begin position="18"/>
        <end position="154"/>
    </location>
</feature>
<dbReference type="PIRSF" id="PIRSF009283">
    <property type="entry name" value="HPP_dOase"/>
    <property type="match status" value="1"/>
</dbReference>
<feature type="binding site" evidence="22">
    <location>
        <position position="189"/>
    </location>
    <ligand>
        <name>Fe cation</name>
        <dbReference type="ChEBI" id="CHEBI:24875"/>
    </ligand>
</feature>
<keyword evidence="10" id="KW-0677">Repeat</keyword>
<evidence type="ECO:0000256" key="3">
    <source>
        <dbReference type="ARBA" id="ARBA00004496"/>
    </source>
</evidence>
<keyword evidence="17" id="KW-0472">Membrane</keyword>
<keyword evidence="18" id="KW-0585">Phenylalanine catabolism</keyword>
<evidence type="ECO:0000256" key="13">
    <source>
        <dbReference type="ARBA" id="ARBA00022964"/>
    </source>
</evidence>